<dbReference type="EnsemblMetazoa" id="tetur05g03950.1">
    <property type="protein sequence ID" value="tetur05g03950.1"/>
    <property type="gene ID" value="tetur05g03950"/>
</dbReference>
<evidence type="ECO:0000313" key="9">
    <source>
        <dbReference type="EnsemblMetazoa" id="tetur05g03950.1"/>
    </source>
</evidence>
<dbReference type="PIRSF" id="PIRSF036436">
    <property type="entry name" value="UCP036436"/>
    <property type="match status" value="1"/>
</dbReference>
<name>T1K4U7_TETUR</name>
<evidence type="ECO:0008006" key="11">
    <source>
        <dbReference type="Google" id="ProtNLM"/>
    </source>
</evidence>
<dbReference type="EMBL" id="CAEY01001580">
    <property type="status" value="NOT_ANNOTATED_CDS"/>
    <property type="molecule type" value="Genomic_DNA"/>
</dbReference>
<feature type="transmembrane region" description="Helical" evidence="8">
    <location>
        <begin position="148"/>
        <end position="169"/>
    </location>
</feature>
<keyword evidence="5 8" id="KW-1133">Transmembrane helix</keyword>
<gene>
    <name evidence="9" type="primary">107360422</name>
</gene>
<feature type="region of interest" description="Disordered" evidence="7">
    <location>
        <begin position="359"/>
        <end position="379"/>
    </location>
</feature>
<dbReference type="OrthoDB" id="29773at2759"/>
<feature type="transmembrane region" description="Helical" evidence="8">
    <location>
        <begin position="91"/>
        <end position="112"/>
    </location>
</feature>
<organism evidence="9 10">
    <name type="scientific">Tetranychus urticae</name>
    <name type="common">Two-spotted spider mite</name>
    <dbReference type="NCBI Taxonomy" id="32264"/>
    <lineage>
        <taxon>Eukaryota</taxon>
        <taxon>Metazoa</taxon>
        <taxon>Ecdysozoa</taxon>
        <taxon>Arthropoda</taxon>
        <taxon>Chelicerata</taxon>
        <taxon>Arachnida</taxon>
        <taxon>Acari</taxon>
        <taxon>Acariformes</taxon>
        <taxon>Trombidiformes</taxon>
        <taxon>Prostigmata</taxon>
        <taxon>Eleutherengona</taxon>
        <taxon>Raphignathae</taxon>
        <taxon>Tetranychoidea</taxon>
        <taxon>Tetranychidae</taxon>
        <taxon>Tetranychus</taxon>
    </lineage>
</organism>
<comment type="similarity">
    <text evidence="2">Belongs to the SLC35F solute transporter family.</text>
</comment>
<feature type="transmembrane region" description="Helical" evidence="8">
    <location>
        <begin position="124"/>
        <end position="141"/>
    </location>
</feature>
<dbReference type="InterPro" id="IPR009262">
    <property type="entry name" value="SLC35_F1/F2/F6"/>
</dbReference>
<dbReference type="eggNOG" id="KOG3912">
    <property type="taxonomic scope" value="Eukaryota"/>
</dbReference>
<evidence type="ECO:0000256" key="3">
    <source>
        <dbReference type="ARBA" id="ARBA00022448"/>
    </source>
</evidence>
<accession>T1K4U7</accession>
<sequence>MAFTAYQTFLAVVMVVTGSLNTLATKWADRSHSPGRDGVDREFNHPYVQALGMFLGELSCLLGFKILYVYYTRKDYTEDQLPPSISGNRNFRRSVFALPALCDLLATSTMYVGLNLTYASSFQMLRGSLIIFTAIMSVVFLKRKLKPYEYLGIAFVISGLTIVGVSDMLSSGTSTKNTDHIIIGDVLIILAQIVTAAQMVLEEKFVNSQRVSPLQVVGWEGFFGFTTMAVLLVPMYFIKVGNGVFNNPEGQIEDAIDAWYQIKNNWQVACGFSGTIISIAFFNFAGVSVTKQISATTRTVLDSIRTIVIKIAGVALGWEKVDGIQLGGFALLLIGMFLYNDVLIRPAYLKLRGQRNRTNYEESDKNNEENREYTEPIMQ</sequence>
<feature type="transmembrane region" description="Helical" evidence="8">
    <location>
        <begin position="324"/>
        <end position="344"/>
    </location>
</feature>
<feature type="transmembrane region" description="Helical" evidence="8">
    <location>
        <begin position="48"/>
        <end position="71"/>
    </location>
</feature>
<evidence type="ECO:0000313" key="10">
    <source>
        <dbReference type="Proteomes" id="UP000015104"/>
    </source>
</evidence>
<dbReference type="PANTHER" id="PTHR13146:SF0">
    <property type="entry name" value="SOLUTE CARRIER FAMILY 35 MEMBER F6"/>
    <property type="match status" value="1"/>
</dbReference>
<feature type="transmembrane region" description="Helical" evidence="8">
    <location>
        <begin position="181"/>
        <end position="201"/>
    </location>
</feature>
<keyword evidence="10" id="KW-1185">Reference proteome</keyword>
<dbReference type="Proteomes" id="UP000015104">
    <property type="component" value="Unassembled WGS sequence"/>
</dbReference>
<evidence type="ECO:0000256" key="7">
    <source>
        <dbReference type="SAM" id="MobiDB-lite"/>
    </source>
</evidence>
<evidence type="ECO:0000256" key="1">
    <source>
        <dbReference type="ARBA" id="ARBA00004141"/>
    </source>
</evidence>
<dbReference type="PANTHER" id="PTHR13146">
    <property type="match status" value="1"/>
</dbReference>
<feature type="transmembrane region" description="Helical" evidence="8">
    <location>
        <begin position="299"/>
        <end position="318"/>
    </location>
</feature>
<dbReference type="GO" id="GO:0016020">
    <property type="term" value="C:membrane"/>
    <property type="evidence" value="ECO:0007669"/>
    <property type="project" value="UniProtKB-SubCell"/>
</dbReference>
<comment type="subcellular location">
    <subcellularLocation>
        <location evidence="1">Membrane</location>
        <topology evidence="1">Multi-pass membrane protein</topology>
    </subcellularLocation>
</comment>
<evidence type="ECO:0000256" key="4">
    <source>
        <dbReference type="ARBA" id="ARBA00022692"/>
    </source>
</evidence>
<dbReference type="SUPFAM" id="SSF103481">
    <property type="entry name" value="Multidrug resistance efflux transporter EmrE"/>
    <property type="match status" value="1"/>
</dbReference>
<keyword evidence="4 8" id="KW-0812">Transmembrane</keyword>
<evidence type="ECO:0000256" key="2">
    <source>
        <dbReference type="ARBA" id="ARBA00007863"/>
    </source>
</evidence>
<keyword evidence="3" id="KW-0813">Transport</keyword>
<reference evidence="9" key="2">
    <citation type="submission" date="2015-06" db="UniProtKB">
        <authorList>
            <consortium name="EnsemblMetazoa"/>
        </authorList>
    </citation>
    <scope>IDENTIFICATION</scope>
</reference>
<reference evidence="10" key="1">
    <citation type="submission" date="2011-08" db="EMBL/GenBank/DDBJ databases">
        <authorList>
            <person name="Rombauts S."/>
        </authorList>
    </citation>
    <scope>NUCLEOTIDE SEQUENCE</scope>
    <source>
        <strain evidence="10">London</strain>
    </source>
</reference>
<dbReference type="InterPro" id="IPR012404">
    <property type="entry name" value="UCP036436"/>
</dbReference>
<evidence type="ECO:0000256" key="5">
    <source>
        <dbReference type="ARBA" id="ARBA00022989"/>
    </source>
</evidence>
<dbReference type="HOGENOM" id="CLU_025028_1_0_1"/>
<feature type="transmembrane region" description="Helical" evidence="8">
    <location>
        <begin position="266"/>
        <end position="287"/>
    </location>
</feature>
<feature type="transmembrane region" description="Helical" evidence="8">
    <location>
        <begin position="213"/>
        <end position="238"/>
    </location>
</feature>
<dbReference type="OMA" id="RVEYDNQ"/>
<protein>
    <recommendedName>
        <fullName evidence="11">Sugar phosphate transporter domain-containing protein</fullName>
    </recommendedName>
</protein>
<proteinExistence type="inferred from homology"/>
<keyword evidence="6 8" id="KW-0472">Membrane</keyword>
<evidence type="ECO:0000256" key="8">
    <source>
        <dbReference type="SAM" id="Phobius"/>
    </source>
</evidence>
<evidence type="ECO:0000256" key="6">
    <source>
        <dbReference type="ARBA" id="ARBA00023136"/>
    </source>
</evidence>
<dbReference type="STRING" id="32264.T1K4U7"/>
<dbReference type="KEGG" id="tut:107360422"/>
<dbReference type="Gene3D" id="1.10.3730.20">
    <property type="match status" value="1"/>
</dbReference>
<dbReference type="Pfam" id="PF06027">
    <property type="entry name" value="SLC35F"/>
    <property type="match status" value="1"/>
</dbReference>
<dbReference type="InterPro" id="IPR037185">
    <property type="entry name" value="EmrE-like"/>
</dbReference>
<dbReference type="GO" id="GO:0022857">
    <property type="term" value="F:transmembrane transporter activity"/>
    <property type="evidence" value="ECO:0007669"/>
    <property type="project" value="InterPro"/>
</dbReference>
<dbReference type="AlphaFoldDB" id="T1K4U7"/>